<evidence type="ECO:0000256" key="1">
    <source>
        <dbReference type="SAM" id="MobiDB-lite"/>
    </source>
</evidence>
<sequence length="61" mass="7036">MPRKRFEQHEFPDRNNGLTRPDEQGLLACLKADGKPEKITFPVPVKITSESCYTFIFYGMS</sequence>
<evidence type="ECO:0000313" key="3">
    <source>
        <dbReference type="Proteomes" id="UP000004319"/>
    </source>
</evidence>
<proteinExistence type="predicted"/>
<dbReference type="Proteomes" id="UP000004319">
    <property type="component" value="Unassembled WGS sequence"/>
</dbReference>
<organism evidence="2 3">
    <name type="scientific">Acetobacter tropicalis NBRC 101654</name>
    <dbReference type="NCBI Taxonomy" id="749388"/>
    <lineage>
        <taxon>Bacteria</taxon>
        <taxon>Pseudomonadati</taxon>
        <taxon>Pseudomonadota</taxon>
        <taxon>Alphaproteobacteria</taxon>
        <taxon>Acetobacterales</taxon>
        <taxon>Acetobacteraceae</taxon>
        <taxon>Acetobacter</taxon>
    </lineage>
</organism>
<evidence type="ECO:0000313" key="2">
    <source>
        <dbReference type="EMBL" id="GAA08461.1"/>
    </source>
</evidence>
<gene>
    <name evidence="2" type="ORF">ATPR_1465</name>
</gene>
<dbReference type="AlphaFoldDB" id="F7VDL6"/>
<name>F7VDL6_9PROT</name>
<reference evidence="2 3" key="1">
    <citation type="journal article" date="2011" name="Biochem. Biophys. Res. Commun.">
        <title>Increased number of Arginine-based salt bridges contributes to the thermotolerance of thermotolerant acetic acid bacteria, Acetobacter tropicalis SKU1100.</title>
        <authorList>
            <person name="Matsutani M."/>
            <person name="Hirakawa H."/>
            <person name="Nishikura M."/>
            <person name="Soemphol W."/>
            <person name="Ali I.A.I."/>
            <person name="Yakushi T."/>
            <person name="Matsushita K."/>
        </authorList>
    </citation>
    <scope>NUCLEOTIDE SEQUENCE [LARGE SCALE GENOMIC DNA]</scope>
    <source>
        <strain evidence="2 3">NBRC 101654</strain>
    </source>
</reference>
<feature type="compositionally biased region" description="Basic and acidic residues" evidence="1">
    <location>
        <begin position="1"/>
        <end position="13"/>
    </location>
</feature>
<feature type="region of interest" description="Disordered" evidence="1">
    <location>
        <begin position="1"/>
        <end position="21"/>
    </location>
</feature>
<accession>F7VDL6</accession>
<protein>
    <submittedName>
        <fullName evidence="2">Uncharacterized protein</fullName>
    </submittedName>
</protein>
<dbReference type="EMBL" id="BABS01000035">
    <property type="protein sequence ID" value="GAA08461.1"/>
    <property type="molecule type" value="Genomic_DNA"/>
</dbReference>
<comment type="caution">
    <text evidence="2">The sequence shown here is derived from an EMBL/GenBank/DDBJ whole genome shotgun (WGS) entry which is preliminary data.</text>
</comment>